<evidence type="ECO:0000313" key="2">
    <source>
        <dbReference type="Proteomes" id="UP000321248"/>
    </source>
</evidence>
<keyword evidence="2" id="KW-1185">Reference proteome</keyword>
<evidence type="ECO:0000313" key="1">
    <source>
        <dbReference type="EMBL" id="TXK64569.1"/>
    </source>
</evidence>
<name>A0A5C8KWS1_9GAMM</name>
<reference evidence="1 2" key="1">
    <citation type="submission" date="2019-08" db="EMBL/GenBank/DDBJ databases">
        <authorList>
            <person name="Karlyshev A.V."/>
        </authorList>
    </citation>
    <scope>NUCLEOTIDE SEQUENCE [LARGE SCALE GENOMIC DNA]</scope>
    <source>
        <strain evidence="1 2">Alg18-2.2</strain>
    </source>
</reference>
<dbReference type="RefSeq" id="WP_147891380.1">
    <property type="nucleotide sequence ID" value="NZ_VRTS01000003.1"/>
</dbReference>
<protein>
    <submittedName>
        <fullName evidence="1">Uncharacterized protein</fullName>
    </submittedName>
</protein>
<comment type="caution">
    <text evidence="1">The sequence shown here is derived from an EMBL/GenBank/DDBJ whole genome shotgun (WGS) entry which is preliminary data.</text>
</comment>
<organism evidence="1 2">
    <name type="scientific">Alkalisalibacterium limincola</name>
    <dbReference type="NCBI Taxonomy" id="2699169"/>
    <lineage>
        <taxon>Bacteria</taxon>
        <taxon>Pseudomonadati</taxon>
        <taxon>Pseudomonadota</taxon>
        <taxon>Gammaproteobacteria</taxon>
        <taxon>Lysobacterales</taxon>
        <taxon>Lysobacteraceae</taxon>
        <taxon>Alkalisalibacterium</taxon>
    </lineage>
</organism>
<dbReference type="EMBL" id="VRTS01000003">
    <property type="protein sequence ID" value="TXK64569.1"/>
    <property type="molecule type" value="Genomic_DNA"/>
</dbReference>
<accession>A0A5C8KWS1</accession>
<gene>
    <name evidence="1" type="ORF">FU658_06765</name>
</gene>
<dbReference type="Proteomes" id="UP000321248">
    <property type="component" value="Unassembled WGS sequence"/>
</dbReference>
<proteinExistence type="predicted"/>
<sequence>MSPQGELTLTVELLPDSLREGVVDMRMERVRGDGLGAEEWMLSTRLRHSVDDHLRAHVTPVVRVDPRLVLGPQLLDGRWHSGADLSRPGAVDAFAVDFEAGSGQGVEQVPGGEAIPFSWRIEEGSLVALTFALDAEPGVLRPDCPPGAQGCREVRRRVWEPLRMDARPGLRRLYVIEALWLDSGAGPERVSRQLNFYDAH</sequence>
<dbReference type="AlphaFoldDB" id="A0A5C8KWS1"/>